<evidence type="ECO:0000256" key="2">
    <source>
        <dbReference type="ARBA" id="ARBA00022670"/>
    </source>
</evidence>
<dbReference type="InterPro" id="IPR043504">
    <property type="entry name" value="Peptidase_S1_PA_chymotrypsin"/>
</dbReference>
<evidence type="ECO:0000256" key="5">
    <source>
        <dbReference type="ARBA" id="ARBA00023157"/>
    </source>
</evidence>
<evidence type="ECO:0000256" key="4">
    <source>
        <dbReference type="ARBA" id="ARBA00022825"/>
    </source>
</evidence>
<dbReference type="InterPro" id="IPR001254">
    <property type="entry name" value="Trypsin_dom"/>
</dbReference>
<dbReference type="Gene3D" id="2.40.10.10">
    <property type="entry name" value="Trypsin-like serine proteases"/>
    <property type="match status" value="1"/>
</dbReference>
<dbReference type="InterPro" id="IPR033116">
    <property type="entry name" value="TRYPSIN_SER"/>
</dbReference>
<evidence type="ECO:0000256" key="7">
    <source>
        <dbReference type="SAM" id="SignalP"/>
    </source>
</evidence>
<comment type="similarity">
    <text evidence="1">Belongs to the peptidase S1 family.</text>
</comment>
<feature type="signal peptide" evidence="7">
    <location>
        <begin position="1"/>
        <end position="22"/>
    </location>
</feature>
<dbReference type="PROSITE" id="PS00135">
    <property type="entry name" value="TRYPSIN_SER"/>
    <property type="match status" value="1"/>
</dbReference>
<reference evidence="9" key="1">
    <citation type="submission" date="2015-12" db="EMBL/GenBank/DDBJ databases">
        <title>De novo transcriptome assembly of four potential Pierce s Disease insect vectors from Arizona vineyards.</title>
        <authorList>
            <person name="Tassone E.E."/>
        </authorList>
    </citation>
    <scope>NUCLEOTIDE SEQUENCE</scope>
</reference>
<feature type="chain" id="PRO_5008581009" description="Peptidase S1 domain-containing protein" evidence="7">
    <location>
        <begin position="23"/>
        <end position="332"/>
    </location>
</feature>
<dbReference type="InterPro" id="IPR018114">
    <property type="entry name" value="TRYPSIN_HIS"/>
</dbReference>
<evidence type="ECO:0000313" key="9">
    <source>
        <dbReference type="EMBL" id="JAS21481.1"/>
    </source>
</evidence>
<dbReference type="PROSITE" id="PS50240">
    <property type="entry name" value="TRYPSIN_DOM"/>
    <property type="match status" value="1"/>
</dbReference>
<sequence>MSSNRKMYFCFFILFLIHNGKGNLDNPENTTVHRRIIGGEEVKRIADYPFMAYILVHANSTHYSKCGGSVLGPRHVMTAAHCVTDCVLNLCHIFSARDILVFTGGVAPGYRGFWTKVITVIVHPSYSPIDLFERCHYNYDIAVLVLRSTLPLSDRISPVRLPEAVSLKDLDNSTTNKFAMAGTNCDIVGWGESEVNNFILRHATVPLCDASKCMDYIRQIKQTDPYGPSKFCLNTQICSMDTTNKSNICGGDSGGPILCNGIQVGITSYAFVKECAGSYNPGLYTRTDVCKKWIHEIMEISIDRSSISNTKFTLLLITVMLLAQLYLNCTIV</sequence>
<protein>
    <recommendedName>
        <fullName evidence="8">Peptidase S1 domain-containing protein</fullName>
    </recommendedName>
</protein>
<dbReference type="SUPFAM" id="SSF50494">
    <property type="entry name" value="Trypsin-like serine proteases"/>
    <property type="match status" value="1"/>
</dbReference>
<dbReference type="PANTHER" id="PTHR24276:SF96">
    <property type="entry name" value="PEPTIDASE S1 DOMAIN-CONTAINING PROTEIN"/>
    <property type="match status" value="1"/>
</dbReference>
<keyword evidence="4 6" id="KW-0720">Serine protease</keyword>
<organism evidence="9">
    <name type="scientific">Clastoptera arizonana</name>
    <name type="common">Arizona spittle bug</name>
    <dbReference type="NCBI Taxonomy" id="38151"/>
    <lineage>
        <taxon>Eukaryota</taxon>
        <taxon>Metazoa</taxon>
        <taxon>Ecdysozoa</taxon>
        <taxon>Arthropoda</taxon>
        <taxon>Hexapoda</taxon>
        <taxon>Insecta</taxon>
        <taxon>Pterygota</taxon>
        <taxon>Neoptera</taxon>
        <taxon>Paraneoptera</taxon>
        <taxon>Hemiptera</taxon>
        <taxon>Auchenorrhyncha</taxon>
        <taxon>Cercopoidea</taxon>
        <taxon>Clastopteridae</taxon>
        <taxon>Clastoptera</taxon>
    </lineage>
</organism>
<keyword evidence="5" id="KW-1015">Disulfide bond</keyword>
<dbReference type="EMBL" id="GEDC01015817">
    <property type="protein sequence ID" value="JAS21481.1"/>
    <property type="molecule type" value="Transcribed_RNA"/>
</dbReference>
<evidence type="ECO:0000256" key="6">
    <source>
        <dbReference type="RuleBase" id="RU363034"/>
    </source>
</evidence>
<accession>A0A1B6D719</accession>
<evidence type="ECO:0000259" key="8">
    <source>
        <dbReference type="PROSITE" id="PS50240"/>
    </source>
</evidence>
<proteinExistence type="inferred from homology"/>
<name>A0A1B6D719_9HEMI</name>
<feature type="domain" description="Peptidase S1" evidence="8">
    <location>
        <begin position="36"/>
        <end position="299"/>
    </location>
</feature>
<dbReference type="SMART" id="SM00020">
    <property type="entry name" value="Tryp_SPc"/>
    <property type="match status" value="1"/>
</dbReference>
<dbReference type="GO" id="GO:0006508">
    <property type="term" value="P:proteolysis"/>
    <property type="evidence" value="ECO:0007669"/>
    <property type="project" value="UniProtKB-KW"/>
</dbReference>
<keyword evidence="7" id="KW-0732">Signal</keyword>
<gene>
    <name evidence="9" type="ORF">g.3793</name>
</gene>
<dbReference type="Pfam" id="PF00089">
    <property type="entry name" value="Trypsin"/>
    <property type="match status" value="1"/>
</dbReference>
<dbReference type="CDD" id="cd00190">
    <property type="entry name" value="Tryp_SPc"/>
    <property type="match status" value="1"/>
</dbReference>
<evidence type="ECO:0000256" key="1">
    <source>
        <dbReference type="ARBA" id="ARBA00007664"/>
    </source>
</evidence>
<dbReference type="GO" id="GO:0004252">
    <property type="term" value="F:serine-type endopeptidase activity"/>
    <property type="evidence" value="ECO:0007669"/>
    <property type="project" value="InterPro"/>
</dbReference>
<dbReference type="InterPro" id="IPR050430">
    <property type="entry name" value="Peptidase_S1"/>
</dbReference>
<dbReference type="PANTHER" id="PTHR24276">
    <property type="entry name" value="POLYSERASE-RELATED"/>
    <property type="match status" value="1"/>
</dbReference>
<dbReference type="InterPro" id="IPR001314">
    <property type="entry name" value="Peptidase_S1A"/>
</dbReference>
<keyword evidence="2 6" id="KW-0645">Protease</keyword>
<dbReference type="PROSITE" id="PS00134">
    <property type="entry name" value="TRYPSIN_HIS"/>
    <property type="match status" value="1"/>
</dbReference>
<dbReference type="AlphaFoldDB" id="A0A1B6D719"/>
<keyword evidence="3 6" id="KW-0378">Hydrolase</keyword>
<dbReference type="PRINTS" id="PR00722">
    <property type="entry name" value="CHYMOTRYPSIN"/>
</dbReference>
<dbReference type="InterPro" id="IPR009003">
    <property type="entry name" value="Peptidase_S1_PA"/>
</dbReference>
<evidence type="ECO:0000256" key="3">
    <source>
        <dbReference type="ARBA" id="ARBA00022801"/>
    </source>
</evidence>